<name>A0ACB9ZBW0_9PEZI</name>
<dbReference type="EMBL" id="MU393436">
    <property type="protein sequence ID" value="KAI4868665.1"/>
    <property type="molecule type" value="Genomic_DNA"/>
</dbReference>
<dbReference type="Proteomes" id="UP001497700">
    <property type="component" value="Unassembled WGS sequence"/>
</dbReference>
<accession>A0ACB9ZBW0</accession>
<comment type="caution">
    <text evidence="1">The sequence shown here is derived from an EMBL/GenBank/DDBJ whole genome shotgun (WGS) entry which is preliminary data.</text>
</comment>
<reference evidence="1 2" key="1">
    <citation type="journal article" date="2022" name="New Phytol.">
        <title>Ecological generalism drives hyperdiversity of secondary metabolite gene clusters in xylarialean endophytes.</title>
        <authorList>
            <person name="Franco M.E.E."/>
            <person name="Wisecaver J.H."/>
            <person name="Arnold A.E."/>
            <person name="Ju Y.M."/>
            <person name="Slot J.C."/>
            <person name="Ahrendt S."/>
            <person name="Moore L.P."/>
            <person name="Eastman K.E."/>
            <person name="Scott K."/>
            <person name="Konkel Z."/>
            <person name="Mondo S.J."/>
            <person name="Kuo A."/>
            <person name="Hayes R.D."/>
            <person name="Haridas S."/>
            <person name="Andreopoulos B."/>
            <person name="Riley R."/>
            <person name="LaButti K."/>
            <person name="Pangilinan J."/>
            <person name="Lipzen A."/>
            <person name="Amirebrahimi M."/>
            <person name="Yan J."/>
            <person name="Adam C."/>
            <person name="Keymanesh K."/>
            <person name="Ng V."/>
            <person name="Louie K."/>
            <person name="Northen T."/>
            <person name="Drula E."/>
            <person name="Henrissat B."/>
            <person name="Hsieh H.M."/>
            <person name="Youens-Clark K."/>
            <person name="Lutzoni F."/>
            <person name="Miadlikowska J."/>
            <person name="Eastwood D.C."/>
            <person name="Hamelin R.C."/>
            <person name="Grigoriev I.V."/>
            <person name="U'Ren J.M."/>
        </authorList>
    </citation>
    <scope>NUCLEOTIDE SEQUENCE [LARGE SCALE GENOMIC DNA]</scope>
    <source>
        <strain evidence="1 2">CBS 119005</strain>
    </source>
</reference>
<keyword evidence="2" id="KW-1185">Reference proteome</keyword>
<protein>
    <submittedName>
        <fullName evidence="1">Uncharacterized protein</fullName>
    </submittedName>
</protein>
<organism evidence="1 2">
    <name type="scientific">Hypoxylon rubiginosum</name>
    <dbReference type="NCBI Taxonomy" id="110542"/>
    <lineage>
        <taxon>Eukaryota</taxon>
        <taxon>Fungi</taxon>
        <taxon>Dikarya</taxon>
        <taxon>Ascomycota</taxon>
        <taxon>Pezizomycotina</taxon>
        <taxon>Sordariomycetes</taxon>
        <taxon>Xylariomycetidae</taxon>
        <taxon>Xylariales</taxon>
        <taxon>Hypoxylaceae</taxon>
        <taxon>Hypoxylon</taxon>
    </lineage>
</organism>
<sequence length="2637" mass="287823">MPLDDDVAVVGLAFRLPQGVEDEDALWSILQDRINLMTTWPDSRAAIDSFYDPSGAKLNRVHSRGGYFLRGDPAVFDASFFAISENEAAAMDPQQRWALETSYHALENAGIQIEKLKGSQTSVFSSSFSDDYARVAARDPDTFPRTSVTGTAPSVLANRVSWYFDFRGPSVHVDTACSSSLVAVDLACQSIRCGTASTSLVIGTSLILSPERSVLLDNRGLLSADGKCYSFDHRANGYARGEGVIVLVLKSVSQALQDGDIIRAVIRSTCTNSDGRTSGLTRPNPDAQAELIRKAYEKAGIGFSATRYFEAHVEAIGRVFGSSRRSRDPLYVGSIKANIGHLEGCSGLAGILKSLMVLERGIIPPNALFEKINPDIDLTLHHTAVPTQSLPWPTNGLRRVSVNSFGFGGANAHVILDDSYHYIQTRDLRALVNSSRFPRAQYTVSLDGINTGGEGILRVNTVKDNAVANGVSLEKANWGLPKETLHLLVWSAPDEKSLQRVVQGYNDYHQSRASGGKPTELNDLALTLAARRSQMPCRTFSVVDAHFTGVDACFSTAEPTYSSAGAAPAFVFTGQGAQYAKMGLELMQYPIFKKVLQDIDFEYAVLGCKWSIVDQLQNSETIDQPKYSQPLCTALQIALVELLRSFGLHPSAVIGHSSGEIAAAYAIGALSLSSTCKIAYFRGQVATKLRARTQSSPGAMLSVNLTKDCVGEFLRDEGIQESVQIACFNSPSNLTLSGSEENIDKIKATLDRTGIFAQKLRTGTAYHSAAMRSVAFEYLVSIGSLDHTGSREQDSSIPMLSSVTGEVVSPATLRTPQYWVGNMISPVQFSEAIHSLGKMLSIKDVVEIGPHSTLRRSIQDSLGQSRDMRYHSILSRSKPALRAALETLGRLFCHGHRISITAVNQIEQDVNRRSFLIDCPRYPFDHSRRYWAESRLSRAYRLRSIEGTAAGNLLGLPVIDWNPLEPRWRQIWTADSFPWLIDHVVCGNMLLPGAAMLVMALEAVGFIYAKQKEATAGFHIKEASFLEPVVIPEFSSGEHVETELHLHRIQKPYEKESVWSEVKIFVRAGDDVSQCFHAKINIQLREVTGDLISLQGALDKQADARDAYKMFKTSSRAVITASADMTGFYEACSNQGLQYGKRFQLVDSVSWYADGTAIGQIALSEEHNTTTMVMHPAVVDAVLQLIAVQTPSSRSKATATYVPFKISECWISATGWCQEARTTPPRLWYLTGSQRKPQGMEVDGTITVMGSDEDSVLFHCKKLIFKPISRTTKESGSKTDPIALYGISWKPQLSLLSAKELRQVIQADHSYDYNGDENGETTVAAIEDYHLQLDKTLDLVMRSTLEWLTNQEFDKTVPPGHLRDFVLWMQQRQEASNPFRPEVRDTTTIDEEHLEASLQRLERILISHRPASSLLKVALLLARHIKSILSGAIDPYLLIACEDELQQEILPSSENSLPDRNENNPLHSLLGLMSHENPNQKVLSLGGDSAVDLAVKVLSTLVDFEARDYGNSAGCHAFDEFTCADVDESVVEKVKERLPLFSEDDRCEVRVVGDGIQQQQGGEVTSSYDLVLVNGCFGDRGEDKEIRRAMLQKAHASLRPGGYLLHAEEMTTAEPMRESLVDSFVTGLVPRYREGQQHKSGGWVKSNWDNAVLKNNGFTGIELALRNLRLSCGSGIRVFNLILSRAAIIEEDEKGGDERSSLPTSAHVVMVVRSLGSQLHVAMARRLEEEFLEPSGYSVTTVDTAAIISEADVVISLVEAHEPLLPNLSPDRFECLKALVMGIRKRLLWFTATVGSVAGPCHEKPPYHATMEGLLRSVRSEAAEKQIVTLTVGNGPNTDSIETYIGYLATVFRASFESLCPEVEYTVRQGRIETGRLYREKALETWLTHPADGGAPTSVKAPWRQQPPVRLAIDTPGLLDTLYFSEDSAPQDELAPEEVEIEARAWGVAFRDVFAALGRLGDNDFGIDCAGVVTRVGSACSDTIQPGDRVAMCSLGGMRTFPRAHYKAVAKFGDAVDFESAASVVNPGITAYYCLVEVARLGPGDKVLIHSGSGSTGQLAISIAKMVGAEVFATVGLPDKKRLLMEQFGIPEDHIFSSRSTNFAQGIMRVTRGAGLDVVLNSLAGDALVASLDCVAPFGRFVEIGKADIMANSGLPMAALAKNISFCVVDLHHLARTNVNLLGRVMAKTMELVVKGHIQCPKPLHVYPPTKIEAAFRYMQSGKNTGRVVIRLGPEDVIERRLAPRGEWKLDGRAIYLVAGGFGGLGRAILRWLADRGARNILVLSRSGPSSQAAADLVARFREQGVSVIAPCCDAASSSALSAALKSAHDQVKAPIKGCINASMVLQDAVFDNMRHLQWSQTVRSKVDVSWNLHNQLPTGLDFFVQLSSLSGIYGSPGQSNYAAGCAFQDALARHRVARGEKAVSLDLGWMHDAGVIAANEAYQRHREQVGDMRKVSTAQLLAVLDAICDPSRPVATSQLLVGLVTPAEQMAEGHSSPSSAQQRSLFAGFTRAEAIADGGGGGEADVSNPSMHTENKNSAALFKQESTREGRAAVVVEALRHKLARALALALDDINVDDPLADYGVDSLVAVELRHWVRTLFEADLPVSEFTSRDAAMSTVGRLVAKRSQLAARVNE</sequence>
<proteinExistence type="predicted"/>
<evidence type="ECO:0000313" key="1">
    <source>
        <dbReference type="EMBL" id="KAI4868665.1"/>
    </source>
</evidence>
<evidence type="ECO:0000313" key="2">
    <source>
        <dbReference type="Proteomes" id="UP001497700"/>
    </source>
</evidence>
<gene>
    <name evidence="1" type="ORF">F4820DRAFT_456243</name>
</gene>